<proteinExistence type="predicted"/>
<sequence length="47" mass="5192">MGIRAAVCVAQYFIQDKAINDSRLSKAILELPDNNPEHLPGYLPLVP</sequence>
<reference evidence="1" key="1">
    <citation type="submission" date="2021-02" db="EMBL/GenBank/DDBJ databases">
        <authorList>
            <person name="Nowell W R."/>
        </authorList>
    </citation>
    <scope>NUCLEOTIDE SEQUENCE</scope>
</reference>
<gene>
    <name evidence="1" type="ORF">MBJ925_LOCUS24245</name>
</gene>
<dbReference type="Proteomes" id="UP000663824">
    <property type="component" value="Unassembled WGS sequence"/>
</dbReference>
<protein>
    <submittedName>
        <fullName evidence="1">Uncharacterized protein</fullName>
    </submittedName>
</protein>
<feature type="non-terminal residue" evidence="1">
    <location>
        <position position="47"/>
    </location>
</feature>
<dbReference type="EMBL" id="CAJNRE010012573">
    <property type="protein sequence ID" value="CAF2111551.1"/>
    <property type="molecule type" value="Genomic_DNA"/>
</dbReference>
<dbReference type="AlphaFoldDB" id="A0A816UT67"/>
<evidence type="ECO:0000313" key="2">
    <source>
        <dbReference type="Proteomes" id="UP000663824"/>
    </source>
</evidence>
<accession>A0A816UT67</accession>
<comment type="caution">
    <text evidence="1">The sequence shown here is derived from an EMBL/GenBank/DDBJ whole genome shotgun (WGS) entry which is preliminary data.</text>
</comment>
<evidence type="ECO:0000313" key="1">
    <source>
        <dbReference type="EMBL" id="CAF2111551.1"/>
    </source>
</evidence>
<name>A0A816UT67_9BILA</name>
<organism evidence="1 2">
    <name type="scientific">Rotaria magnacalcarata</name>
    <dbReference type="NCBI Taxonomy" id="392030"/>
    <lineage>
        <taxon>Eukaryota</taxon>
        <taxon>Metazoa</taxon>
        <taxon>Spiralia</taxon>
        <taxon>Gnathifera</taxon>
        <taxon>Rotifera</taxon>
        <taxon>Eurotatoria</taxon>
        <taxon>Bdelloidea</taxon>
        <taxon>Philodinida</taxon>
        <taxon>Philodinidae</taxon>
        <taxon>Rotaria</taxon>
    </lineage>
</organism>